<keyword evidence="1" id="KW-0732">Signal</keyword>
<dbReference type="EMBL" id="CP109965">
    <property type="protein sequence ID" value="WAJ71531.1"/>
    <property type="molecule type" value="Genomic_DNA"/>
</dbReference>
<feature type="chain" id="PRO_5046211563" evidence="1">
    <location>
        <begin position="25"/>
        <end position="268"/>
    </location>
</feature>
<feature type="signal peptide" evidence="1">
    <location>
        <begin position="1"/>
        <end position="24"/>
    </location>
</feature>
<dbReference type="InterPro" id="IPR010496">
    <property type="entry name" value="AL/BT2_dom"/>
</dbReference>
<protein>
    <submittedName>
        <fullName evidence="3">DUF1080 domain-containing protein</fullName>
    </submittedName>
</protein>
<evidence type="ECO:0000256" key="1">
    <source>
        <dbReference type="SAM" id="SignalP"/>
    </source>
</evidence>
<proteinExistence type="predicted"/>
<reference evidence="3" key="1">
    <citation type="submission" date="2022-10" db="EMBL/GenBank/DDBJ databases">
        <title>Catenovulum adriacola sp. nov. isolated in the Harbour of Susak.</title>
        <authorList>
            <person name="Schoch T."/>
            <person name="Reich S.J."/>
            <person name="Stoeferle S."/>
            <person name="Flaiz M."/>
            <person name="Kazda M."/>
            <person name="Riedel C.U."/>
            <person name="Duerre P."/>
        </authorList>
    </citation>
    <scope>NUCLEOTIDE SEQUENCE</scope>
    <source>
        <strain evidence="3">TS8</strain>
    </source>
</reference>
<name>A0ABY7ATC0_9ALTE</name>
<accession>A0ABY7ATC0</accession>
<dbReference type="Proteomes" id="UP001163726">
    <property type="component" value="Chromosome"/>
</dbReference>
<keyword evidence="4" id="KW-1185">Reference proteome</keyword>
<dbReference type="RefSeq" id="WP_268076079.1">
    <property type="nucleotide sequence ID" value="NZ_CP109965.1"/>
</dbReference>
<evidence type="ECO:0000313" key="4">
    <source>
        <dbReference type="Proteomes" id="UP001163726"/>
    </source>
</evidence>
<organism evidence="3 4">
    <name type="scientific">Catenovulum adriaticum</name>
    <dbReference type="NCBI Taxonomy" id="2984846"/>
    <lineage>
        <taxon>Bacteria</taxon>
        <taxon>Pseudomonadati</taxon>
        <taxon>Pseudomonadota</taxon>
        <taxon>Gammaproteobacteria</taxon>
        <taxon>Alteromonadales</taxon>
        <taxon>Alteromonadaceae</taxon>
        <taxon>Catenovulum</taxon>
    </lineage>
</organism>
<evidence type="ECO:0000259" key="2">
    <source>
        <dbReference type="Pfam" id="PF06439"/>
    </source>
</evidence>
<feature type="domain" description="3-keto-alpha-glucoside-1,2-lyase/3-keto-2-hydroxy-glucal hydratase" evidence="2">
    <location>
        <begin position="67"/>
        <end position="265"/>
    </location>
</feature>
<dbReference type="Gene3D" id="2.60.120.560">
    <property type="entry name" value="Exo-inulinase, domain 1"/>
    <property type="match status" value="1"/>
</dbReference>
<evidence type="ECO:0000313" key="3">
    <source>
        <dbReference type="EMBL" id="WAJ71531.1"/>
    </source>
</evidence>
<gene>
    <name evidence="3" type="ORF">OLW01_06970</name>
</gene>
<sequence length="268" mass="29837">MLKYQGVFCAALAGLALSLSNAYAYNLGYKDTPMTPGSQWRVHDKDRPLPPKVPTQGAVQVAPPADAIILFDGAHMDAFKNAKDGSPVNWDIADGVVTIPSKQKVKRNNSIQTKENFSDFQLHIEWKTPNTPDDKVAYKGNSGLYFMWKYELQIYNSWDNPIYADGQAAAIYGQTPPLVNASVKPGEWQSYDVVFEAPQFDESGQLLKKAHMTVFHNGVLVHNRTSLTGPTAHKKVKPYVAHAPEGPIAIQDHSSPVSYRNIWIRRLD</sequence>
<dbReference type="Pfam" id="PF06439">
    <property type="entry name" value="3keto-disac_hyd"/>
    <property type="match status" value="1"/>
</dbReference>